<proteinExistence type="predicted"/>
<dbReference type="EMBL" id="ALJD01000013">
    <property type="protein sequence ID" value="EJN57521.1"/>
    <property type="molecule type" value="Genomic_DNA"/>
</dbReference>
<reference evidence="1 2" key="1">
    <citation type="journal article" date="2012" name="J. Bacteriol.">
        <title>Draft Genome Sequence of the Extremely Halophilic Archaeon Halogranum salarium B-1T.</title>
        <authorList>
            <person name="Kim K.K."/>
            <person name="Lee K.C."/>
            <person name="Lee J.S."/>
        </authorList>
    </citation>
    <scope>NUCLEOTIDE SEQUENCE [LARGE SCALE GENOMIC DNA]</scope>
    <source>
        <strain evidence="1 2">B-1</strain>
    </source>
</reference>
<evidence type="ECO:0000313" key="1">
    <source>
        <dbReference type="EMBL" id="EJN57521.1"/>
    </source>
</evidence>
<name>J3JDI6_9EURY</name>
<organism evidence="1 2">
    <name type="scientific">Halogranum salarium B-1</name>
    <dbReference type="NCBI Taxonomy" id="1210908"/>
    <lineage>
        <taxon>Archaea</taxon>
        <taxon>Methanobacteriati</taxon>
        <taxon>Methanobacteriota</taxon>
        <taxon>Stenosarchaea group</taxon>
        <taxon>Halobacteria</taxon>
        <taxon>Halobacteriales</taxon>
        <taxon>Haloferacaceae</taxon>
    </lineage>
</organism>
<comment type="caution">
    <text evidence="1">The sequence shown here is derived from an EMBL/GenBank/DDBJ whole genome shotgun (WGS) entry which is preliminary data.</text>
</comment>
<dbReference type="Proteomes" id="UP000007813">
    <property type="component" value="Unassembled WGS sequence"/>
</dbReference>
<accession>J3JDI6</accession>
<gene>
    <name evidence="1" type="ORF">HSB1_42090</name>
</gene>
<sequence length="58" mass="6692">MSFECFIKATKTPIRVTAHRSVFVGEVTYILSLPLWLLSLFVVWVLVSAPFVVWHLSR</sequence>
<dbReference type="AlphaFoldDB" id="J3JDI6"/>
<protein>
    <submittedName>
        <fullName evidence="1">Uncharacterized protein</fullName>
    </submittedName>
</protein>
<evidence type="ECO:0000313" key="2">
    <source>
        <dbReference type="Proteomes" id="UP000007813"/>
    </source>
</evidence>